<protein>
    <submittedName>
        <fullName evidence="1">Uncharacterized protein</fullName>
    </submittedName>
</protein>
<keyword evidence="2" id="KW-1185">Reference proteome</keyword>
<sequence length="243" mass="27326">MTKYIRSELYRIFKKKSLYIFMGIIALGFILINYMMLNSKSTSLDYISNTLDLLSFATIIAGIYIFNTVYNDDFNSNALNAGVGLGIKRSGIVIYKLIITIILTVVMFAFFTLVFFLMGMMYKFEFSNLEIENLVLYTSSIIVSIIGYASLTSVIIFATQKAIYGTITYLLLCTGMVYSLVTMGLKFPPVRSLIGNRSNWLFTSLTGGLAQGKYFSLIGIGVYILISIILAILMFNKKEVEFI</sequence>
<reference evidence="1 2" key="1">
    <citation type="journal article" date="2022" name="Int. J. Syst. Evol. Microbiol.">
        <title>Miniphocaeibacter halophilus sp. nov., an ammonium-tolerant acetate-producing bacterium isolated from a biogas system.</title>
        <authorList>
            <person name="Schnurer A."/>
            <person name="Singh A."/>
            <person name="Bi S."/>
            <person name="Qiao W."/>
            <person name="Westerholm M."/>
        </authorList>
    </citation>
    <scope>NUCLEOTIDE SEQUENCE [LARGE SCALE GENOMIC DNA]</scope>
    <source>
        <strain evidence="1 2">AMB_01</strain>
    </source>
</reference>
<organism evidence="1 2">
    <name type="scientific">Miniphocaeibacter halophilus</name>
    <dbReference type="NCBI Taxonomy" id="2931922"/>
    <lineage>
        <taxon>Bacteria</taxon>
        <taxon>Bacillati</taxon>
        <taxon>Bacillota</taxon>
        <taxon>Tissierellia</taxon>
        <taxon>Tissierellales</taxon>
        <taxon>Peptoniphilaceae</taxon>
        <taxon>Miniphocaeibacter</taxon>
    </lineage>
</organism>
<accession>A0AC61MYY7</accession>
<gene>
    <name evidence="1" type="ORF">JFY71_02630</name>
</gene>
<dbReference type="EMBL" id="CP066744">
    <property type="protein sequence ID" value="QQK08449.1"/>
    <property type="molecule type" value="Genomic_DNA"/>
</dbReference>
<dbReference type="Proteomes" id="UP000595814">
    <property type="component" value="Chromosome"/>
</dbReference>
<proteinExistence type="predicted"/>
<evidence type="ECO:0000313" key="2">
    <source>
        <dbReference type="Proteomes" id="UP000595814"/>
    </source>
</evidence>
<name>A0AC61MYY7_9FIRM</name>
<evidence type="ECO:0000313" key="1">
    <source>
        <dbReference type="EMBL" id="QQK08449.1"/>
    </source>
</evidence>